<organism evidence="3 4">
    <name type="scientific">Gramella jeungdoensis</name>
    <dbReference type="NCBI Taxonomy" id="708091"/>
    <lineage>
        <taxon>Bacteria</taxon>
        <taxon>Pseudomonadati</taxon>
        <taxon>Bacteroidota</taxon>
        <taxon>Flavobacteriia</taxon>
        <taxon>Flavobacteriales</taxon>
        <taxon>Flavobacteriaceae</taxon>
        <taxon>Christiangramia</taxon>
    </lineage>
</organism>
<proteinExistence type="predicted"/>
<accession>A0ABT0YY27</accession>
<feature type="domain" description="DUF4168" evidence="2">
    <location>
        <begin position="92"/>
        <end position="149"/>
    </location>
</feature>
<comment type="caution">
    <text evidence="3">The sequence shown here is derived from an EMBL/GenBank/DDBJ whole genome shotgun (WGS) entry which is preliminary data.</text>
</comment>
<name>A0ABT0YY27_9FLAO</name>
<evidence type="ECO:0000313" key="3">
    <source>
        <dbReference type="EMBL" id="MCM8568239.1"/>
    </source>
</evidence>
<dbReference type="InterPro" id="IPR025433">
    <property type="entry name" value="DUF4168"/>
</dbReference>
<keyword evidence="4" id="KW-1185">Reference proteome</keyword>
<evidence type="ECO:0000259" key="2">
    <source>
        <dbReference type="Pfam" id="PF13767"/>
    </source>
</evidence>
<keyword evidence="1" id="KW-0732">Signal</keyword>
<feature type="chain" id="PRO_5047489834" evidence="1">
    <location>
        <begin position="24"/>
        <end position="156"/>
    </location>
</feature>
<protein>
    <submittedName>
        <fullName evidence="3">DUF4168 domain-containing protein</fullName>
    </submittedName>
</protein>
<evidence type="ECO:0000256" key="1">
    <source>
        <dbReference type="SAM" id="SignalP"/>
    </source>
</evidence>
<reference evidence="3" key="1">
    <citation type="submission" date="2022-06" db="EMBL/GenBank/DDBJ databases">
        <title>Gramella sediminis sp. nov., isolated from deep-sea sediment of the Indian Ocean.</title>
        <authorList>
            <person name="Yang L."/>
        </authorList>
    </citation>
    <scope>NUCLEOTIDE SEQUENCE</scope>
    <source>
        <strain evidence="3">HMD3159</strain>
    </source>
</reference>
<feature type="signal peptide" evidence="1">
    <location>
        <begin position="1"/>
        <end position="23"/>
    </location>
</feature>
<gene>
    <name evidence="3" type="ORF">NE848_02550</name>
</gene>
<dbReference type="Pfam" id="PF13767">
    <property type="entry name" value="DUF4168"/>
    <property type="match status" value="1"/>
</dbReference>
<sequence>MKLTKLFSSLLLVFIMGSASVIAQTPTMPPQQKKIEVSDAELTEFAQVFQKMRMVNQEAQQKMIQVVQEEDFELQRFNEIHQAKMDPEKEVETTEKEEKKYKVVVAELESMQPKFQQRIEDLIKESDLSMERYQQLAMALRTDPQLQQRLQAIMQG</sequence>
<dbReference type="Proteomes" id="UP001155077">
    <property type="component" value="Unassembled WGS sequence"/>
</dbReference>
<dbReference type="RefSeq" id="WP_252110636.1">
    <property type="nucleotide sequence ID" value="NZ_JAMSCK010000001.1"/>
</dbReference>
<evidence type="ECO:0000313" key="4">
    <source>
        <dbReference type="Proteomes" id="UP001155077"/>
    </source>
</evidence>
<dbReference type="EMBL" id="JAMSCK010000001">
    <property type="protein sequence ID" value="MCM8568239.1"/>
    <property type="molecule type" value="Genomic_DNA"/>
</dbReference>